<evidence type="ECO:0000313" key="2">
    <source>
        <dbReference type="EMBL" id="SFK77854.1"/>
    </source>
</evidence>
<keyword evidence="3" id="KW-1185">Reference proteome</keyword>
<feature type="domain" description="DUF7674" evidence="1">
    <location>
        <begin position="19"/>
        <end position="133"/>
    </location>
</feature>
<proteinExistence type="predicted"/>
<dbReference type="InterPro" id="IPR056091">
    <property type="entry name" value="DUF7674"/>
</dbReference>
<evidence type="ECO:0000259" key="1">
    <source>
        <dbReference type="Pfam" id="PF24722"/>
    </source>
</evidence>
<accession>A0A1I4C9K5</accession>
<gene>
    <name evidence="2" type="ORF">SAMN04488518_10934</name>
</gene>
<sequence>MPNLLGKKHLITKDKMFDPLLAICPDFEVVWLSFVDQWSEDADDLPFYLLLLDLSLYMSELLDGDKEDEISAILSVAESWLLNGDSYVREAAVVGLLEGLQTQYSGQRKSPVEYIRLLPPECRYWWGKVERFWSSGELLIDGRQAT</sequence>
<dbReference type="RefSeq" id="WP_139226361.1">
    <property type="nucleotide sequence ID" value="NZ_FOSK01000009.1"/>
</dbReference>
<organism evidence="2 3">
    <name type="scientific">Pseudovibrio ascidiaceicola</name>
    <dbReference type="NCBI Taxonomy" id="285279"/>
    <lineage>
        <taxon>Bacteria</taxon>
        <taxon>Pseudomonadati</taxon>
        <taxon>Pseudomonadota</taxon>
        <taxon>Alphaproteobacteria</taxon>
        <taxon>Hyphomicrobiales</taxon>
        <taxon>Stappiaceae</taxon>
        <taxon>Pseudovibrio</taxon>
    </lineage>
</organism>
<name>A0A1I4C9K5_9HYPH</name>
<protein>
    <recommendedName>
        <fullName evidence="1">DUF7674 domain-containing protein</fullName>
    </recommendedName>
</protein>
<evidence type="ECO:0000313" key="3">
    <source>
        <dbReference type="Proteomes" id="UP000199598"/>
    </source>
</evidence>
<dbReference type="Pfam" id="PF24722">
    <property type="entry name" value="DUF7674"/>
    <property type="match status" value="1"/>
</dbReference>
<comment type="caution">
    <text evidence="2">The sequence shown here is derived from an EMBL/GenBank/DDBJ whole genome shotgun (WGS) entry which is preliminary data.</text>
</comment>
<dbReference type="Proteomes" id="UP000199598">
    <property type="component" value="Unassembled WGS sequence"/>
</dbReference>
<dbReference type="EMBL" id="FOSK01000009">
    <property type="protein sequence ID" value="SFK77854.1"/>
    <property type="molecule type" value="Genomic_DNA"/>
</dbReference>
<reference evidence="2 3" key="1">
    <citation type="submission" date="2016-10" db="EMBL/GenBank/DDBJ databases">
        <authorList>
            <person name="Varghese N."/>
            <person name="Submissions S."/>
        </authorList>
    </citation>
    <scope>NUCLEOTIDE SEQUENCE [LARGE SCALE GENOMIC DNA]</scope>
    <source>
        <strain evidence="2 3">DSM 16392</strain>
    </source>
</reference>